<name>Q60ER6_ORYSJ</name>
<feature type="region of interest" description="Disordered" evidence="1">
    <location>
        <begin position="160"/>
        <end position="193"/>
    </location>
</feature>
<evidence type="ECO:0000313" key="3">
    <source>
        <dbReference type="Proteomes" id="UP000000763"/>
    </source>
</evidence>
<dbReference type="EMBL" id="AC107085">
    <property type="protein sequence ID" value="AAV31267.1"/>
    <property type="molecule type" value="Genomic_DNA"/>
</dbReference>
<feature type="region of interest" description="Disordered" evidence="1">
    <location>
        <begin position="112"/>
        <end position="146"/>
    </location>
</feature>
<dbReference type="AlphaFoldDB" id="Q60ER6"/>
<gene>
    <name evidence="2" type="ORF">OJ1764_D01.16</name>
</gene>
<accession>Q60ER6</accession>
<reference evidence="3" key="1">
    <citation type="journal article" date="2005" name="Nature">
        <title>The map-based sequence of the rice genome.</title>
        <authorList>
            <consortium name="International rice genome sequencing project (IRGSP)"/>
            <person name="Matsumoto T."/>
            <person name="Wu J."/>
            <person name="Kanamori H."/>
            <person name="Katayose Y."/>
            <person name="Fujisawa M."/>
            <person name="Namiki N."/>
            <person name="Mizuno H."/>
            <person name="Yamamoto K."/>
            <person name="Antonio B.A."/>
            <person name="Baba T."/>
            <person name="Sakata K."/>
            <person name="Nagamura Y."/>
            <person name="Aoki H."/>
            <person name="Arikawa K."/>
            <person name="Arita K."/>
            <person name="Bito T."/>
            <person name="Chiden Y."/>
            <person name="Fujitsuka N."/>
            <person name="Fukunaka R."/>
            <person name="Hamada M."/>
            <person name="Harada C."/>
            <person name="Hayashi A."/>
            <person name="Hijishita S."/>
            <person name="Honda M."/>
            <person name="Hosokawa S."/>
            <person name="Ichikawa Y."/>
            <person name="Idonuma A."/>
            <person name="Iijima M."/>
            <person name="Ikeda M."/>
            <person name="Ikeno M."/>
            <person name="Ito K."/>
            <person name="Ito S."/>
            <person name="Ito T."/>
            <person name="Ito Y."/>
            <person name="Ito Y."/>
            <person name="Iwabuchi A."/>
            <person name="Kamiya K."/>
            <person name="Karasawa W."/>
            <person name="Kurita K."/>
            <person name="Katagiri S."/>
            <person name="Kikuta A."/>
            <person name="Kobayashi H."/>
            <person name="Kobayashi N."/>
            <person name="Machita K."/>
            <person name="Maehara T."/>
            <person name="Masukawa M."/>
            <person name="Mizubayashi T."/>
            <person name="Mukai Y."/>
            <person name="Nagasaki H."/>
            <person name="Nagata Y."/>
            <person name="Naito S."/>
            <person name="Nakashima M."/>
            <person name="Nakama Y."/>
            <person name="Nakamichi Y."/>
            <person name="Nakamura M."/>
            <person name="Meguro A."/>
            <person name="Negishi M."/>
            <person name="Ohta I."/>
            <person name="Ohta T."/>
            <person name="Okamoto M."/>
            <person name="Ono N."/>
            <person name="Saji S."/>
            <person name="Sakaguchi M."/>
            <person name="Sakai K."/>
            <person name="Shibata M."/>
            <person name="Shimokawa T."/>
            <person name="Song J."/>
            <person name="Takazaki Y."/>
            <person name="Terasawa K."/>
            <person name="Tsugane M."/>
            <person name="Tsuji K."/>
            <person name="Ueda S."/>
            <person name="Waki K."/>
            <person name="Yamagata H."/>
            <person name="Yamamoto M."/>
            <person name="Yamamoto S."/>
            <person name="Yamane H."/>
            <person name="Yoshiki S."/>
            <person name="Yoshihara R."/>
            <person name="Yukawa K."/>
            <person name="Zhong H."/>
            <person name="Yano M."/>
            <person name="Yuan Q."/>
            <person name="Ouyang S."/>
            <person name="Liu J."/>
            <person name="Jones K.M."/>
            <person name="Gansberger K."/>
            <person name="Moffat K."/>
            <person name="Hill J."/>
            <person name="Bera J."/>
            <person name="Fadrosh D."/>
            <person name="Jin S."/>
            <person name="Johri S."/>
            <person name="Kim M."/>
            <person name="Overton L."/>
            <person name="Reardon M."/>
            <person name="Tsitrin T."/>
            <person name="Vuong H."/>
            <person name="Weaver B."/>
            <person name="Ciecko A."/>
            <person name="Tallon L."/>
            <person name="Jackson J."/>
            <person name="Pai G."/>
            <person name="Aken S.V."/>
            <person name="Utterback T."/>
            <person name="Reidmuller S."/>
            <person name="Feldblyum T."/>
            <person name="Hsiao J."/>
            <person name="Zismann V."/>
            <person name="Iobst S."/>
            <person name="de Vazeille A.R."/>
            <person name="Buell C.R."/>
            <person name="Ying K."/>
            <person name="Li Y."/>
            <person name="Lu T."/>
            <person name="Huang Y."/>
            <person name="Zhao Q."/>
            <person name="Feng Q."/>
            <person name="Zhang L."/>
            <person name="Zhu J."/>
            <person name="Weng Q."/>
            <person name="Mu J."/>
            <person name="Lu Y."/>
            <person name="Fan D."/>
            <person name="Liu Y."/>
            <person name="Guan J."/>
            <person name="Zhang Y."/>
            <person name="Yu S."/>
            <person name="Liu X."/>
            <person name="Zhang Y."/>
            <person name="Hong G."/>
            <person name="Han B."/>
            <person name="Choisne N."/>
            <person name="Demange N."/>
            <person name="Orjeda G."/>
            <person name="Samain S."/>
            <person name="Cattolico L."/>
            <person name="Pelletier E."/>
            <person name="Couloux A."/>
            <person name="Segurens B."/>
            <person name="Wincker P."/>
            <person name="D'Hont A."/>
            <person name="Scarpelli C."/>
            <person name="Weissenbach J."/>
            <person name="Salanoubat M."/>
            <person name="Quetier F."/>
            <person name="Yu Y."/>
            <person name="Kim H.R."/>
            <person name="Rambo T."/>
            <person name="Currie J."/>
            <person name="Collura K."/>
            <person name="Luo M."/>
            <person name="Yang T."/>
            <person name="Ammiraju J.S.S."/>
            <person name="Engler F."/>
            <person name="Soderlund C."/>
            <person name="Wing R.A."/>
            <person name="Palmer L.E."/>
            <person name="de la Bastide M."/>
            <person name="Spiegel L."/>
            <person name="Nascimento L."/>
            <person name="Zutavern T."/>
            <person name="O'Shaughnessy A."/>
            <person name="Dike S."/>
            <person name="Dedhia N."/>
            <person name="Preston R."/>
            <person name="Balija V."/>
            <person name="McCombie W.R."/>
            <person name="Chow T."/>
            <person name="Chen H."/>
            <person name="Chung M."/>
            <person name="Chen C."/>
            <person name="Shaw J."/>
            <person name="Wu H."/>
            <person name="Hsiao K."/>
            <person name="Chao Y."/>
            <person name="Chu M."/>
            <person name="Cheng C."/>
            <person name="Hour A."/>
            <person name="Lee P."/>
            <person name="Lin S."/>
            <person name="Lin Y."/>
            <person name="Liou J."/>
            <person name="Liu S."/>
            <person name="Hsing Y."/>
            <person name="Raghuvanshi S."/>
            <person name="Mohanty A."/>
            <person name="Bharti A.K."/>
            <person name="Gaur A."/>
            <person name="Gupta V."/>
            <person name="Kumar D."/>
            <person name="Ravi V."/>
            <person name="Vij S."/>
            <person name="Kapur A."/>
            <person name="Khurana P."/>
            <person name="Khurana P."/>
            <person name="Khurana J.P."/>
            <person name="Tyagi A.K."/>
            <person name="Gaikwad K."/>
            <person name="Singh A."/>
            <person name="Dalal V."/>
            <person name="Srivastava S."/>
            <person name="Dixit A."/>
            <person name="Pal A.K."/>
            <person name="Ghazi I.A."/>
            <person name="Yadav M."/>
            <person name="Pandit A."/>
            <person name="Bhargava A."/>
            <person name="Sureshbabu K."/>
            <person name="Batra K."/>
            <person name="Sharma T.R."/>
            <person name="Mohapatra T."/>
            <person name="Singh N.K."/>
            <person name="Messing J."/>
            <person name="Nelson A.B."/>
            <person name="Fuks G."/>
            <person name="Kavchok S."/>
            <person name="Keizer G."/>
            <person name="Linton E."/>
            <person name="Llaca V."/>
            <person name="Song R."/>
            <person name="Tanyolac B."/>
            <person name="Young S."/>
            <person name="Ho-Il K."/>
            <person name="Hahn J.H."/>
            <person name="Sangsakoo G."/>
            <person name="Vanavichit A."/>
            <person name="de Mattos Luiz.A.T."/>
            <person name="Zimmer P.D."/>
            <person name="Malone G."/>
            <person name="Dellagostin O."/>
            <person name="de Oliveira A.C."/>
            <person name="Bevan M."/>
            <person name="Bancroft I."/>
            <person name="Minx P."/>
            <person name="Cordum H."/>
            <person name="Wilson R."/>
            <person name="Cheng Z."/>
            <person name="Jin W."/>
            <person name="Jiang J."/>
            <person name="Leong S.A."/>
            <person name="Iwama H."/>
            <person name="Gojobori T."/>
            <person name="Itoh T."/>
            <person name="Niimura Y."/>
            <person name="Fujii Y."/>
            <person name="Habara T."/>
            <person name="Sakai H."/>
            <person name="Sato Y."/>
            <person name="Wilson G."/>
            <person name="Kumar K."/>
            <person name="McCouch S."/>
            <person name="Juretic N."/>
            <person name="Hoen D."/>
            <person name="Wright S."/>
            <person name="Bruskiewich R."/>
            <person name="Bureau T."/>
            <person name="Miyao A."/>
            <person name="Hirochika H."/>
            <person name="Nishikawa T."/>
            <person name="Kadowaki K."/>
            <person name="Sugiura M."/>
            <person name="Burr B."/>
            <person name="Sasaki T."/>
        </authorList>
    </citation>
    <scope>NUCLEOTIDE SEQUENCE [LARGE SCALE GENOMIC DNA]</scope>
    <source>
        <strain evidence="3">cv. Nipponbare</strain>
    </source>
</reference>
<reference evidence="3" key="2">
    <citation type="journal article" date="2008" name="Nucleic Acids Res.">
        <title>The rice annotation project database (RAP-DB): 2008 update.</title>
        <authorList>
            <consortium name="The rice annotation project (RAP)"/>
        </authorList>
    </citation>
    <scope>GENOME REANNOTATION</scope>
    <source>
        <strain evidence="3">cv. Nipponbare</strain>
    </source>
</reference>
<organism evidence="2 3">
    <name type="scientific">Oryza sativa subsp. japonica</name>
    <name type="common">Rice</name>
    <dbReference type="NCBI Taxonomy" id="39947"/>
    <lineage>
        <taxon>Eukaryota</taxon>
        <taxon>Viridiplantae</taxon>
        <taxon>Streptophyta</taxon>
        <taxon>Embryophyta</taxon>
        <taxon>Tracheophyta</taxon>
        <taxon>Spermatophyta</taxon>
        <taxon>Magnoliopsida</taxon>
        <taxon>Liliopsida</taxon>
        <taxon>Poales</taxon>
        <taxon>Poaceae</taxon>
        <taxon>BOP clade</taxon>
        <taxon>Oryzoideae</taxon>
        <taxon>Oryzeae</taxon>
        <taxon>Oryzinae</taxon>
        <taxon>Oryza</taxon>
        <taxon>Oryza sativa</taxon>
    </lineage>
</organism>
<evidence type="ECO:0000256" key="1">
    <source>
        <dbReference type="SAM" id="MobiDB-lite"/>
    </source>
</evidence>
<proteinExistence type="predicted"/>
<sequence length="391" mass="39892">MAGGRARAVVCEGTGMMWREDETAAAARSRARANSCWLWLALSSGVVACAWNGGGVAAAWWVGGVGEVTEGVVGGGSGTVRTGVGTGWRDRRRPRDRSVVVVQVQSLRFDTPAMGGAVGRRPPGGGERGGPAAGVAPVEEMPPSASNARTGCCHTFLLPSTSPPPETASAGAPGTHGGGGRIRRGHAGWRRASPCKESKVVEMAAGKRSRVESCQWRHGNNGVGGWTAGRQLALAAGLSGGAGGGGGGVCKSRDLVVVVVAAAAADEVMVEAAGSVLALILLLVLFTVAARAQQEYEVTSSSSSLPSAIGRRLGRGPSFCSSPLLYASAVFISNLLNVTATAVDSVAPVAADPLVLTSVVGDLIPTRWLACPRGEVREGERDREEEGRSGH</sequence>
<dbReference type="Proteomes" id="UP000000763">
    <property type="component" value="Chromosome 5"/>
</dbReference>
<feature type="compositionally biased region" description="Gly residues" evidence="1">
    <location>
        <begin position="116"/>
        <end position="132"/>
    </location>
</feature>
<protein>
    <submittedName>
        <fullName evidence="2">Uncharacterized protein</fullName>
    </submittedName>
</protein>
<evidence type="ECO:0000313" key="2">
    <source>
        <dbReference type="EMBL" id="AAV31267.1"/>
    </source>
</evidence>